<dbReference type="Gene3D" id="3.50.50.60">
    <property type="entry name" value="FAD/NAD(P)-binding domain"/>
    <property type="match status" value="1"/>
</dbReference>
<evidence type="ECO:0000256" key="8">
    <source>
        <dbReference type="SAM" id="SignalP"/>
    </source>
</evidence>
<evidence type="ECO:0000256" key="3">
    <source>
        <dbReference type="ARBA" id="ARBA00022630"/>
    </source>
</evidence>
<dbReference type="Pfam" id="PF01494">
    <property type="entry name" value="FAD_binding_3"/>
    <property type="match status" value="1"/>
</dbReference>
<evidence type="ECO:0000256" key="2">
    <source>
        <dbReference type="ARBA" id="ARBA00005179"/>
    </source>
</evidence>
<keyword evidence="6" id="KW-0503">Monooxygenase</keyword>
<dbReference type="EMBL" id="JAQQWM010000002">
    <property type="protein sequence ID" value="KAK8077977.1"/>
    <property type="molecule type" value="Genomic_DNA"/>
</dbReference>
<name>A0ABR1W4I4_9PEZI</name>
<feature type="region of interest" description="Disordered" evidence="7">
    <location>
        <begin position="377"/>
        <end position="406"/>
    </location>
</feature>
<comment type="pathway">
    <text evidence="2">Secondary metabolite biosynthesis.</text>
</comment>
<reference evidence="10 11" key="1">
    <citation type="submission" date="2023-01" db="EMBL/GenBank/DDBJ databases">
        <title>Analysis of 21 Apiospora genomes using comparative genomics revels a genus with tremendous synthesis potential of carbohydrate active enzymes and secondary metabolites.</title>
        <authorList>
            <person name="Sorensen T."/>
        </authorList>
    </citation>
    <scope>NUCLEOTIDE SEQUENCE [LARGE SCALE GENOMIC DNA]</scope>
    <source>
        <strain evidence="10 11">CBS 83171</strain>
    </source>
</reference>
<evidence type="ECO:0000256" key="7">
    <source>
        <dbReference type="SAM" id="MobiDB-lite"/>
    </source>
</evidence>
<evidence type="ECO:0000256" key="5">
    <source>
        <dbReference type="ARBA" id="ARBA00023002"/>
    </source>
</evidence>
<dbReference type="Proteomes" id="UP001446871">
    <property type="component" value="Unassembled WGS sequence"/>
</dbReference>
<dbReference type="PANTHER" id="PTHR47178:SF6">
    <property type="entry name" value="FAD-BINDING DOMAIN-CONTAINING PROTEIN"/>
    <property type="match status" value="1"/>
</dbReference>
<evidence type="ECO:0000256" key="1">
    <source>
        <dbReference type="ARBA" id="ARBA00001974"/>
    </source>
</evidence>
<sequence length="406" mass="45114">MTTASKSPHVLILGAGLGGLTLAQSLRKKDISFEVFEKAQDDKQPQGWAVGLHTMLKDFHESMPDDMPDFGMVNHLNPLKIMPEIAFYNGPDGEKLGYRDNGAGYWVRANRTRLRDWLSTKINVQFNKQAVRIEEDDSGVTVHFKDGSKASGDIVVGAEGVHSPTRKHLLKGEDKLVRHKTASVGGECTLSGPLFVEQLQLAHSSYMINFPNTQHDDGKKYHLFVGLNKVIPDGKSGDFYFTLLWTDEGVATDPDHFWTRTASREELHAFARRITADLPEKFRRTVDETTVEGMLDKQITIYTLILDEDALPAGRITLLGDAAHAMTPFRGEGGCHAMQDALKLARAVASIADKDDAESIKTVLGAYQKEMIKRGSEAARLSDTQLDQERPPNMFMQPLPKDQVVI</sequence>
<dbReference type="PRINTS" id="PR00420">
    <property type="entry name" value="RNGMNOXGNASE"/>
</dbReference>
<comment type="caution">
    <text evidence="10">The sequence shown here is derived from an EMBL/GenBank/DDBJ whole genome shotgun (WGS) entry which is preliminary data.</text>
</comment>
<gene>
    <name evidence="10" type="ORF">PG996_004147</name>
</gene>
<dbReference type="InterPro" id="IPR036188">
    <property type="entry name" value="FAD/NAD-bd_sf"/>
</dbReference>
<evidence type="ECO:0000259" key="9">
    <source>
        <dbReference type="Pfam" id="PF01494"/>
    </source>
</evidence>
<evidence type="ECO:0000313" key="11">
    <source>
        <dbReference type="Proteomes" id="UP001446871"/>
    </source>
</evidence>
<protein>
    <submittedName>
        <fullName evidence="10">FAD-dependent urate hydroxylase</fullName>
    </submittedName>
</protein>
<keyword evidence="8" id="KW-0732">Signal</keyword>
<evidence type="ECO:0000256" key="6">
    <source>
        <dbReference type="ARBA" id="ARBA00023033"/>
    </source>
</evidence>
<dbReference type="PANTHER" id="PTHR47178">
    <property type="entry name" value="MONOOXYGENASE, FAD-BINDING"/>
    <property type="match status" value="1"/>
</dbReference>
<feature type="signal peptide" evidence="8">
    <location>
        <begin position="1"/>
        <end position="23"/>
    </location>
</feature>
<feature type="chain" id="PRO_5046225842" evidence="8">
    <location>
        <begin position="24"/>
        <end position="406"/>
    </location>
</feature>
<keyword evidence="4" id="KW-0274">FAD</keyword>
<keyword evidence="3" id="KW-0285">Flavoprotein</keyword>
<evidence type="ECO:0000256" key="4">
    <source>
        <dbReference type="ARBA" id="ARBA00022827"/>
    </source>
</evidence>
<accession>A0ABR1W4I4</accession>
<organism evidence="10 11">
    <name type="scientific">Apiospora saccharicola</name>
    <dbReference type="NCBI Taxonomy" id="335842"/>
    <lineage>
        <taxon>Eukaryota</taxon>
        <taxon>Fungi</taxon>
        <taxon>Dikarya</taxon>
        <taxon>Ascomycota</taxon>
        <taxon>Pezizomycotina</taxon>
        <taxon>Sordariomycetes</taxon>
        <taxon>Xylariomycetidae</taxon>
        <taxon>Amphisphaeriales</taxon>
        <taxon>Apiosporaceae</taxon>
        <taxon>Apiospora</taxon>
    </lineage>
</organism>
<keyword evidence="11" id="KW-1185">Reference proteome</keyword>
<feature type="domain" description="FAD-binding" evidence="9">
    <location>
        <begin position="9"/>
        <end position="354"/>
    </location>
</feature>
<dbReference type="SUPFAM" id="SSF51905">
    <property type="entry name" value="FAD/NAD(P)-binding domain"/>
    <property type="match status" value="1"/>
</dbReference>
<keyword evidence="5" id="KW-0560">Oxidoreductase</keyword>
<evidence type="ECO:0000313" key="10">
    <source>
        <dbReference type="EMBL" id="KAK8077977.1"/>
    </source>
</evidence>
<proteinExistence type="predicted"/>
<dbReference type="InterPro" id="IPR002938">
    <property type="entry name" value="FAD-bd"/>
</dbReference>
<comment type="cofactor">
    <cofactor evidence="1">
        <name>FAD</name>
        <dbReference type="ChEBI" id="CHEBI:57692"/>
    </cofactor>
</comment>